<protein>
    <recommendedName>
        <fullName evidence="3">SoxS protein</fullName>
    </recommendedName>
</protein>
<dbReference type="Proteomes" id="UP001549145">
    <property type="component" value="Unassembled WGS sequence"/>
</dbReference>
<comment type="caution">
    <text evidence="1">The sequence shown here is derived from an EMBL/GenBank/DDBJ whole genome shotgun (WGS) entry which is preliminary data.</text>
</comment>
<sequence length="121" mass="13711">MQETRRAVMAGAWGFALWPGSVEAAELVKFERRGCPWCKVWDKEIGPIYPKTDVGRRAPLRRVDLDAGIPPGLTLKRPILYTPTFVLIEDGAEVDRIEGYPGEEFFWGRAERLLERLPASP</sequence>
<dbReference type="InterPro" id="IPR036249">
    <property type="entry name" value="Thioredoxin-like_sf"/>
</dbReference>
<organism evidence="1 2">
    <name type="scientific">Methylobacterium goesingense</name>
    <dbReference type="NCBI Taxonomy" id="243690"/>
    <lineage>
        <taxon>Bacteria</taxon>
        <taxon>Pseudomonadati</taxon>
        <taxon>Pseudomonadota</taxon>
        <taxon>Alphaproteobacteria</taxon>
        <taxon>Hyphomicrobiales</taxon>
        <taxon>Methylobacteriaceae</taxon>
        <taxon>Methylobacterium</taxon>
    </lineage>
</organism>
<proteinExistence type="predicted"/>
<dbReference type="Gene3D" id="3.40.30.10">
    <property type="entry name" value="Glutaredoxin"/>
    <property type="match status" value="1"/>
</dbReference>
<gene>
    <name evidence="1" type="ORF">ABID43_005115</name>
</gene>
<evidence type="ECO:0000313" key="1">
    <source>
        <dbReference type="EMBL" id="MET3695546.1"/>
    </source>
</evidence>
<dbReference type="EMBL" id="JBEPMM010000031">
    <property type="protein sequence ID" value="MET3695546.1"/>
    <property type="molecule type" value="Genomic_DNA"/>
</dbReference>
<dbReference type="SUPFAM" id="SSF52833">
    <property type="entry name" value="Thioredoxin-like"/>
    <property type="match status" value="1"/>
</dbReference>
<name>A0ABV2LCF5_9HYPH</name>
<accession>A0ABV2LCF5</accession>
<evidence type="ECO:0000313" key="2">
    <source>
        <dbReference type="Proteomes" id="UP001549145"/>
    </source>
</evidence>
<keyword evidence="2" id="KW-1185">Reference proteome</keyword>
<evidence type="ECO:0008006" key="3">
    <source>
        <dbReference type="Google" id="ProtNLM"/>
    </source>
</evidence>
<reference evidence="1 2" key="1">
    <citation type="submission" date="2024-06" db="EMBL/GenBank/DDBJ databases">
        <title>Genomic Encyclopedia of Type Strains, Phase IV (KMG-IV): sequencing the most valuable type-strain genomes for metagenomic binning, comparative biology and taxonomic classification.</title>
        <authorList>
            <person name="Goeker M."/>
        </authorList>
    </citation>
    <scope>NUCLEOTIDE SEQUENCE [LARGE SCALE GENOMIC DNA]</scope>
    <source>
        <strain evidence="1 2">DSM 21331</strain>
    </source>
</reference>